<dbReference type="AlphaFoldDB" id="A0A4C1VDU1"/>
<evidence type="ECO:0000313" key="2">
    <source>
        <dbReference type="Proteomes" id="UP000299102"/>
    </source>
</evidence>
<sequence length="77" mass="8464">MQFPEISTELQTDRAINSKATLQCHAHKCLAEYVVTGQVSGMQTARRGVRSTLGIGDRWVVELDVVSRECAGATNDR</sequence>
<keyword evidence="2" id="KW-1185">Reference proteome</keyword>
<reference evidence="1 2" key="1">
    <citation type="journal article" date="2019" name="Commun. Biol.">
        <title>The bagworm genome reveals a unique fibroin gene that provides high tensile strength.</title>
        <authorList>
            <person name="Kono N."/>
            <person name="Nakamura H."/>
            <person name="Ohtoshi R."/>
            <person name="Tomita M."/>
            <person name="Numata K."/>
            <person name="Arakawa K."/>
        </authorList>
    </citation>
    <scope>NUCLEOTIDE SEQUENCE [LARGE SCALE GENOMIC DNA]</scope>
</reference>
<name>A0A4C1VDU1_EUMVA</name>
<gene>
    <name evidence="1" type="ORF">EVAR_88042_1</name>
</gene>
<dbReference type="EMBL" id="BGZK01000318">
    <property type="protein sequence ID" value="GBP36462.1"/>
    <property type="molecule type" value="Genomic_DNA"/>
</dbReference>
<protein>
    <submittedName>
        <fullName evidence="1">Uncharacterized protein</fullName>
    </submittedName>
</protein>
<organism evidence="1 2">
    <name type="scientific">Eumeta variegata</name>
    <name type="common">Bagworm moth</name>
    <name type="synonym">Eumeta japonica</name>
    <dbReference type="NCBI Taxonomy" id="151549"/>
    <lineage>
        <taxon>Eukaryota</taxon>
        <taxon>Metazoa</taxon>
        <taxon>Ecdysozoa</taxon>
        <taxon>Arthropoda</taxon>
        <taxon>Hexapoda</taxon>
        <taxon>Insecta</taxon>
        <taxon>Pterygota</taxon>
        <taxon>Neoptera</taxon>
        <taxon>Endopterygota</taxon>
        <taxon>Lepidoptera</taxon>
        <taxon>Glossata</taxon>
        <taxon>Ditrysia</taxon>
        <taxon>Tineoidea</taxon>
        <taxon>Psychidae</taxon>
        <taxon>Oiketicinae</taxon>
        <taxon>Eumeta</taxon>
    </lineage>
</organism>
<comment type="caution">
    <text evidence="1">The sequence shown here is derived from an EMBL/GenBank/DDBJ whole genome shotgun (WGS) entry which is preliminary data.</text>
</comment>
<accession>A0A4C1VDU1</accession>
<evidence type="ECO:0000313" key="1">
    <source>
        <dbReference type="EMBL" id="GBP36462.1"/>
    </source>
</evidence>
<proteinExistence type="predicted"/>
<dbReference type="Proteomes" id="UP000299102">
    <property type="component" value="Unassembled WGS sequence"/>
</dbReference>